<organism evidence="1">
    <name type="scientific">uncultured Leptolyngbya sp</name>
    <dbReference type="NCBI Taxonomy" id="332963"/>
    <lineage>
        <taxon>Bacteria</taxon>
        <taxon>Bacillati</taxon>
        <taxon>Cyanobacteriota</taxon>
        <taxon>Cyanophyceae</taxon>
        <taxon>Leptolyngbyales</taxon>
        <taxon>Leptolyngbyaceae</taxon>
        <taxon>Leptolyngbya group</taxon>
        <taxon>Leptolyngbya</taxon>
        <taxon>environmental samples</taxon>
    </lineage>
</organism>
<name>A0A6J4NR57_9CYAN</name>
<proteinExistence type="predicted"/>
<evidence type="ECO:0000313" key="1">
    <source>
        <dbReference type="EMBL" id="CAA9395063.1"/>
    </source>
</evidence>
<sequence>MVHWLYFWEDFYKRTLCNFAASSTELIFLVQLQLLDHEQKASEKNGQKCYSYSAASSHGWMYNIYGA</sequence>
<dbReference type="AlphaFoldDB" id="A0A6J4NR57"/>
<protein>
    <submittedName>
        <fullName evidence="1">Uncharacterized protein</fullName>
    </submittedName>
</protein>
<reference evidence="1" key="1">
    <citation type="submission" date="2020-02" db="EMBL/GenBank/DDBJ databases">
        <authorList>
            <person name="Meier V. D."/>
        </authorList>
    </citation>
    <scope>NUCLEOTIDE SEQUENCE</scope>
    <source>
        <strain evidence="1">AVDCRST_MAG94</strain>
    </source>
</reference>
<accession>A0A6J4NR57</accession>
<gene>
    <name evidence="1" type="ORF">AVDCRST_MAG94-5608</name>
</gene>
<dbReference type="EMBL" id="CADCTY010001931">
    <property type="protein sequence ID" value="CAA9395063.1"/>
    <property type="molecule type" value="Genomic_DNA"/>
</dbReference>